<accession>A0A6J5LXU1</accession>
<protein>
    <submittedName>
        <fullName evidence="1">Uncharacterized protein</fullName>
    </submittedName>
</protein>
<proteinExistence type="predicted"/>
<dbReference type="EMBL" id="LR796340">
    <property type="protein sequence ID" value="CAB4137746.1"/>
    <property type="molecule type" value="Genomic_DNA"/>
</dbReference>
<evidence type="ECO:0000313" key="1">
    <source>
        <dbReference type="EMBL" id="CAB4137746.1"/>
    </source>
</evidence>
<gene>
    <name evidence="1" type="ORF">UFOVP326_69</name>
</gene>
<sequence length="281" mass="30452">MGDAPKMAECELKRRLREQGHMREGLRPHDYAEFVGILAVQWVELELARVCAPLVRRIGELETLLDRLTALEEQHEPLANEMRAMLAKIGAALDAPDPLEERLAAVEAKLEDVSARASGADYPGLAEAVGQLQSAVTGTDAATLRDRLDATEKRLAVLEAKAEAPLIQVNPQPHPFIVGATDALNRAPPLESGMELSDPAVPATARFYVPSRAFGAALELMRAGARVRRASWTQWESIGLPLSTFRAGGSFDVRQRGAVGAPPLNVILTLDDMLATDWEPA</sequence>
<dbReference type="SUPFAM" id="SSF57997">
    <property type="entry name" value="Tropomyosin"/>
    <property type="match status" value="1"/>
</dbReference>
<organism evidence="1">
    <name type="scientific">uncultured Caudovirales phage</name>
    <dbReference type="NCBI Taxonomy" id="2100421"/>
    <lineage>
        <taxon>Viruses</taxon>
        <taxon>Duplodnaviria</taxon>
        <taxon>Heunggongvirae</taxon>
        <taxon>Uroviricota</taxon>
        <taxon>Caudoviricetes</taxon>
        <taxon>Peduoviridae</taxon>
        <taxon>Maltschvirus</taxon>
        <taxon>Maltschvirus maltsch</taxon>
    </lineage>
</organism>
<name>A0A6J5LXU1_9CAUD</name>
<reference evidence="1" key="1">
    <citation type="submission" date="2020-04" db="EMBL/GenBank/DDBJ databases">
        <authorList>
            <person name="Chiriac C."/>
            <person name="Salcher M."/>
            <person name="Ghai R."/>
            <person name="Kavagutti S V."/>
        </authorList>
    </citation>
    <scope>NUCLEOTIDE SEQUENCE</scope>
</reference>